<dbReference type="RefSeq" id="WP_003585563.1">
    <property type="nucleotide sequence ID" value="NZ_BAYM01000009.1"/>
</dbReference>
<name>A0A0C9Q6P6_LACPA</name>
<keyword evidence="3" id="KW-0813">Transport</keyword>
<feature type="domain" description="LcnD-like barrel-sandwich hybrid" evidence="10">
    <location>
        <begin position="61"/>
        <end position="351"/>
    </location>
</feature>
<dbReference type="PANTHER" id="PTHR30386:SF26">
    <property type="entry name" value="TRANSPORT PROTEIN COMB"/>
    <property type="match status" value="1"/>
</dbReference>
<gene>
    <name evidence="12" type="ORF">LC0644_0121</name>
</gene>
<dbReference type="InterPro" id="IPR058795">
    <property type="entry name" value="LcnD_C"/>
</dbReference>
<dbReference type="InterPro" id="IPR050739">
    <property type="entry name" value="MFP"/>
</dbReference>
<reference evidence="13" key="1">
    <citation type="submission" date="2014-05" db="EMBL/GenBank/DDBJ databases">
        <title>Whole genome sequencing of Lactobacillus casei NRIC0644.</title>
        <authorList>
            <person name="Atarashi H."/>
            <person name="Yoshida Y."/>
            <person name="Fujimura S."/>
            <person name="Tanaka N."/>
            <person name="Shiwa Y."/>
            <person name="Yoshikawa H."/>
            <person name="Okada S."/>
            <person name="Nakagawa J."/>
        </authorList>
    </citation>
    <scope>NUCLEOTIDE SEQUENCE [LARGE SCALE GENOMIC DNA]</scope>
    <source>
        <strain evidence="13">NRIC0644</strain>
    </source>
</reference>
<protein>
    <submittedName>
        <fullName evidence="12">Lactococcin A ABC transporter permease protein</fullName>
    </submittedName>
</protein>
<dbReference type="EMBL" id="BAYM01000009">
    <property type="protein sequence ID" value="GAN35532.1"/>
    <property type="molecule type" value="Genomic_DNA"/>
</dbReference>
<evidence type="ECO:0000313" key="12">
    <source>
        <dbReference type="EMBL" id="GAN35532.1"/>
    </source>
</evidence>
<proteinExistence type="inferred from homology"/>
<keyword evidence="4 8" id="KW-0812">Transmembrane</keyword>
<evidence type="ECO:0000256" key="3">
    <source>
        <dbReference type="ARBA" id="ARBA00022448"/>
    </source>
</evidence>
<evidence type="ECO:0000256" key="4">
    <source>
        <dbReference type="ARBA" id="ARBA00022692"/>
    </source>
</evidence>
<evidence type="ECO:0000259" key="9">
    <source>
        <dbReference type="Pfam" id="PF25887"/>
    </source>
</evidence>
<dbReference type="Gene3D" id="2.40.30.170">
    <property type="match status" value="1"/>
</dbReference>
<dbReference type="InterPro" id="IPR058794">
    <property type="entry name" value="HB_LcnD"/>
</dbReference>
<dbReference type="AlphaFoldDB" id="A0A0C9Q6P6"/>
<comment type="subcellular location">
    <subcellularLocation>
        <location evidence="1">Membrane</location>
        <topology evidence="1">Single-pass membrane protein</topology>
    </subcellularLocation>
</comment>
<dbReference type="GO" id="GO:0016020">
    <property type="term" value="C:membrane"/>
    <property type="evidence" value="ECO:0007669"/>
    <property type="project" value="UniProtKB-SubCell"/>
</dbReference>
<dbReference type="InterPro" id="IPR005696">
    <property type="entry name" value="MesE/LcnD"/>
</dbReference>
<feature type="coiled-coil region" evidence="7">
    <location>
        <begin position="100"/>
        <end position="130"/>
    </location>
</feature>
<dbReference type="Pfam" id="PF25940">
    <property type="entry name" value="LcnD_C"/>
    <property type="match status" value="1"/>
</dbReference>
<keyword evidence="6 8" id="KW-0472">Membrane</keyword>
<evidence type="ECO:0000259" key="10">
    <source>
        <dbReference type="Pfam" id="PF25935"/>
    </source>
</evidence>
<evidence type="ECO:0000256" key="7">
    <source>
        <dbReference type="SAM" id="Coils"/>
    </source>
</evidence>
<dbReference type="Pfam" id="PF25887">
    <property type="entry name" value="HB_LcnD"/>
    <property type="match status" value="1"/>
</dbReference>
<accession>A0A0C9Q6P6</accession>
<sequence>MIDLKKLETTEFYNHRYRNFSTVIIVPTAILFVLLLLFLIFAKREVTVLTAAEIAPVKTAVTVQGTAANRIVTNHMKEGKHVKRGDTLLVYHDVAHPAQLKVLEQQLATLKDQKAQLEVLNQSIAANKNLFASPDKFGYQQQVRDYLSQRRVYELESEALHATQGVADGKSKEIDQLLQTSMQASEAKMTAIREAQTAIRTDRPLSDNHTYNYLYLQYKAEAKNADAANLNSLKGQYQSQLQNLLTTEKETLASLRTQRINQKQADLSVQQTGQNEAKLASLQSHMQQTMTAEQVKVQQGTQEGEAKLAALKDESKNYQVKASASGVLHLEASLSGNKYIPAGTVLAQILPDLATQKEAELKLAVSPAEIMSLKRGQSVRLRIAENVPSPMTLTGRIDAIDVAPTVNAKVGNYFKVQARVPLSERQRQTLHYGIAGQAAVITGTKTYWQYFVDKMFNHQ</sequence>
<evidence type="ECO:0000256" key="2">
    <source>
        <dbReference type="ARBA" id="ARBA00009477"/>
    </source>
</evidence>
<organism evidence="12 13">
    <name type="scientific">Lacticaseibacillus paracasei NRIC 0644</name>
    <dbReference type="NCBI Taxonomy" id="1435038"/>
    <lineage>
        <taxon>Bacteria</taxon>
        <taxon>Bacillati</taxon>
        <taxon>Bacillota</taxon>
        <taxon>Bacilli</taxon>
        <taxon>Lactobacillales</taxon>
        <taxon>Lactobacillaceae</taxon>
        <taxon>Lacticaseibacillus</taxon>
    </lineage>
</organism>
<feature type="domain" description="LcnD-like long helical bundle" evidence="9">
    <location>
        <begin position="99"/>
        <end position="312"/>
    </location>
</feature>
<evidence type="ECO:0000259" key="11">
    <source>
        <dbReference type="Pfam" id="PF25940"/>
    </source>
</evidence>
<comment type="similarity">
    <text evidence="2">Belongs to the membrane fusion protein (MFP) (TC 8.A.1) family.</text>
</comment>
<dbReference type="Proteomes" id="UP000032552">
    <property type="component" value="Unassembled WGS sequence"/>
</dbReference>
<evidence type="ECO:0000256" key="5">
    <source>
        <dbReference type="ARBA" id="ARBA00022989"/>
    </source>
</evidence>
<feature type="transmembrane region" description="Helical" evidence="8">
    <location>
        <begin position="20"/>
        <end position="42"/>
    </location>
</feature>
<evidence type="ECO:0000256" key="8">
    <source>
        <dbReference type="SAM" id="Phobius"/>
    </source>
</evidence>
<dbReference type="Pfam" id="PF25935">
    <property type="entry name" value="BSH_LcnD"/>
    <property type="match status" value="1"/>
</dbReference>
<keyword evidence="5 8" id="KW-1133">Transmembrane helix</keyword>
<feature type="domain" description="LcnD-like C-terminal" evidence="11">
    <location>
        <begin position="356"/>
        <end position="445"/>
    </location>
</feature>
<dbReference type="PANTHER" id="PTHR30386">
    <property type="entry name" value="MEMBRANE FUSION SUBUNIT OF EMRAB-TOLC MULTIDRUG EFFLUX PUMP"/>
    <property type="match status" value="1"/>
</dbReference>
<keyword evidence="7" id="KW-0175">Coiled coil</keyword>
<evidence type="ECO:0000313" key="13">
    <source>
        <dbReference type="Proteomes" id="UP000032552"/>
    </source>
</evidence>
<evidence type="ECO:0000256" key="1">
    <source>
        <dbReference type="ARBA" id="ARBA00004167"/>
    </source>
</evidence>
<comment type="caution">
    <text evidence="12">The sequence shown here is derived from an EMBL/GenBank/DDBJ whole genome shotgun (WGS) entry which is preliminary data.</text>
</comment>
<evidence type="ECO:0000256" key="6">
    <source>
        <dbReference type="ARBA" id="ARBA00023136"/>
    </source>
</evidence>
<dbReference type="InterPro" id="IPR058786">
    <property type="entry name" value="BSH_LcnD"/>
</dbReference>
<dbReference type="NCBIfam" id="TIGR01000">
    <property type="entry name" value="bacteriocin_acc"/>
    <property type="match status" value="1"/>
</dbReference>